<organism evidence="2 3">
    <name type="scientific">Anaeramoeba flamelloides</name>
    <dbReference type="NCBI Taxonomy" id="1746091"/>
    <lineage>
        <taxon>Eukaryota</taxon>
        <taxon>Metamonada</taxon>
        <taxon>Anaeramoebidae</taxon>
        <taxon>Anaeramoeba</taxon>
    </lineage>
</organism>
<accession>A0AAV8AC93</accession>
<dbReference type="EMBL" id="JANTQA010000008">
    <property type="protein sequence ID" value="KAJ3451891.1"/>
    <property type="molecule type" value="Genomic_DNA"/>
</dbReference>
<dbReference type="Proteomes" id="UP001146793">
    <property type="component" value="Unassembled WGS sequence"/>
</dbReference>
<name>A0AAV8AC93_9EUKA</name>
<dbReference type="AlphaFoldDB" id="A0AAV8AC93"/>
<evidence type="ECO:0000313" key="2">
    <source>
        <dbReference type="EMBL" id="KAJ3451891.1"/>
    </source>
</evidence>
<feature type="region of interest" description="Disordered" evidence="1">
    <location>
        <begin position="1"/>
        <end position="20"/>
    </location>
</feature>
<evidence type="ECO:0000256" key="1">
    <source>
        <dbReference type="SAM" id="MobiDB-lite"/>
    </source>
</evidence>
<evidence type="ECO:0000313" key="3">
    <source>
        <dbReference type="Proteomes" id="UP001146793"/>
    </source>
</evidence>
<feature type="compositionally biased region" description="Polar residues" evidence="1">
    <location>
        <begin position="79"/>
        <end position="103"/>
    </location>
</feature>
<feature type="compositionally biased region" description="Polar residues" evidence="1">
    <location>
        <begin position="7"/>
        <end position="17"/>
    </location>
</feature>
<protein>
    <submittedName>
        <fullName evidence="2">Uncharacterized protein</fullName>
    </submittedName>
</protein>
<proteinExistence type="predicted"/>
<reference evidence="2" key="1">
    <citation type="submission" date="2022-08" db="EMBL/GenBank/DDBJ databases">
        <title>Novel sulphate-reducing endosymbionts in the free-living metamonad Anaeramoeba.</title>
        <authorList>
            <person name="Jerlstrom-Hultqvist J."/>
            <person name="Cepicka I."/>
            <person name="Gallot-Lavallee L."/>
            <person name="Salas-Leiva D."/>
            <person name="Curtis B.A."/>
            <person name="Zahonova K."/>
            <person name="Pipaliya S."/>
            <person name="Dacks J."/>
            <person name="Roger A.J."/>
        </authorList>
    </citation>
    <scope>NUCLEOTIDE SEQUENCE</scope>
    <source>
        <strain evidence="2">Busselton2</strain>
    </source>
</reference>
<sequence length="123" mass="14654">MSHLKQENQMTESTSSLKDNKVDKKNLFKDEFYKLKGENIAKYLVSLGSQKNKTFDSADWFIKKENEKKKKKQKKKQSENVIKTQNNLSHENKSFQLKQNSYRFKQPIPFKRKKSNLSFNKTD</sequence>
<feature type="region of interest" description="Disordered" evidence="1">
    <location>
        <begin position="66"/>
        <end position="123"/>
    </location>
</feature>
<comment type="caution">
    <text evidence="2">The sequence shown here is derived from an EMBL/GenBank/DDBJ whole genome shotgun (WGS) entry which is preliminary data.</text>
</comment>
<gene>
    <name evidence="2" type="ORF">M0812_03649</name>
</gene>